<name>A0A4U3MIM4_9ACTN</name>
<dbReference type="AlphaFoldDB" id="A0A4U3MIM4"/>
<dbReference type="Proteomes" id="UP000308705">
    <property type="component" value="Unassembled WGS sequence"/>
</dbReference>
<protein>
    <submittedName>
        <fullName evidence="2">NAD-dependent epimerase/dehydratase family protein</fullName>
    </submittedName>
</protein>
<feature type="domain" description="NAD-dependent epimerase/dehydratase" evidence="1">
    <location>
        <begin position="24"/>
        <end position="55"/>
    </location>
</feature>
<evidence type="ECO:0000313" key="2">
    <source>
        <dbReference type="EMBL" id="TKK88362.1"/>
    </source>
</evidence>
<gene>
    <name evidence="2" type="ORF">FDA94_13745</name>
</gene>
<sequence>MAELSAPVAVSWRLCSAALSGTGGIVRPFNIYGPGTYAENRRVVPAFIRQALAGKH</sequence>
<keyword evidence="3" id="KW-1185">Reference proteome</keyword>
<evidence type="ECO:0000259" key="1">
    <source>
        <dbReference type="Pfam" id="PF01370"/>
    </source>
</evidence>
<dbReference type="Pfam" id="PF01370">
    <property type="entry name" value="Epimerase"/>
    <property type="match status" value="1"/>
</dbReference>
<dbReference type="InterPro" id="IPR036291">
    <property type="entry name" value="NAD(P)-bd_dom_sf"/>
</dbReference>
<organism evidence="2 3">
    <name type="scientific">Herbidospora galbida</name>
    <dbReference type="NCBI Taxonomy" id="2575442"/>
    <lineage>
        <taxon>Bacteria</taxon>
        <taxon>Bacillati</taxon>
        <taxon>Actinomycetota</taxon>
        <taxon>Actinomycetes</taxon>
        <taxon>Streptosporangiales</taxon>
        <taxon>Streptosporangiaceae</taxon>
        <taxon>Herbidospora</taxon>
    </lineage>
</organism>
<dbReference type="SUPFAM" id="SSF51735">
    <property type="entry name" value="NAD(P)-binding Rossmann-fold domains"/>
    <property type="match status" value="1"/>
</dbReference>
<dbReference type="Gene3D" id="3.40.50.720">
    <property type="entry name" value="NAD(P)-binding Rossmann-like Domain"/>
    <property type="match status" value="1"/>
</dbReference>
<comment type="caution">
    <text evidence="2">The sequence shown here is derived from an EMBL/GenBank/DDBJ whole genome shotgun (WGS) entry which is preliminary data.</text>
</comment>
<dbReference type="RefSeq" id="WP_137247448.1">
    <property type="nucleotide sequence ID" value="NZ_SZQA01000011.1"/>
</dbReference>
<dbReference type="EMBL" id="SZQA01000011">
    <property type="protein sequence ID" value="TKK88362.1"/>
    <property type="molecule type" value="Genomic_DNA"/>
</dbReference>
<reference evidence="2 3" key="1">
    <citation type="submission" date="2019-04" db="EMBL/GenBank/DDBJ databases">
        <title>Herbidospora sp. NEAU-GS14.nov., a novel actinomycete isolated from soil.</title>
        <authorList>
            <person name="Han L."/>
        </authorList>
    </citation>
    <scope>NUCLEOTIDE SEQUENCE [LARGE SCALE GENOMIC DNA]</scope>
    <source>
        <strain evidence="2 3">NEAU-GS14</strain>
    </source>
</reference>
<dbReference type="InterPro" id="IPR001509">
    <property type="entry name" value="Epimerase_deHydtase"/>
</dbReference>
<evidence type="ECO:0000313" key="3">
    <source>
        <dbReference type="Proteomes" id="UP000308705"/>
    </source>
</evidence>
<proteinExistence type="predicted"/>
<accession>A0A4U3MIM4</accession>